<proteinExistence type="predicted"/>
<accession>A0A8J5MCD4</accession>
<organism evidence="2 3">
    <name type="scientific">Phytophthora aleatoria</name>
    <dbReference type="NCBI Taxonomy" id="2496075"/>
    <lineage>
        <taxon>Eukaryota</taxon>
        <taxon>Sar</taxon>
        <taxon>Stramenopiles</taxon>
        <taxon>Oomycota</taxon>
        <taxon>Peronosporomycetes</taxon>
        <taxon>Peronosporales</taxon>
        <taxon>Peronosporaceae</taxon>
        <taxon>Phytophthora</taxon>
    </lineage>
</organism>
<dbReference type="Proteomes" id="UP000709295">
    <property type="component" value="Unassembled WGS sequence"/>
</dbReference>
<reference evidence="2" key="1">
    <citation type="submission" date="2021-01" db="EMBL/GenBank/DDBJ databases">
        <title>Phytophthora aleatoria, a newly-described species from Pinus radiata is distinct from Phytophthora cactorum isolates based on comparative genomics.</title>
        <authorList>
            <person name="Mcdougal R."/>
            <person name="Panda P."/>
            <person name="Williams N."/>
            <person name="Studholme D.J."/>
        </authorList>
    </citation>
    <scope>NUCLEOTIDE SEQUENCE</scope>
    <source>
        <strain evidence="2">NZFS 4037</strain>
    </source>
</reference>
<gene>
    <name evidence="2" type="ORF">JG688_00003031</name>
</gene>
<protein>
    <submittedName>
        <fullName evidence="2">Uncharacterized protein</fullName>
    </submittedName>
</protein>
<evidence type="ECO:0000313" key="3">
    <source>
        <dbReference type="Proteomes" id="UP000709295"/>
    </source>
</evidence>
<dbReference type="EMBL" id="JAENGY010000087">
    <property type="protein sequence ID" value="KAG6974524.1"/>
    <property type="molecule type" value="Genomic_DNA"/>
</dbReference>
<dbReference type="AlphaFoldDB" id="A0A8J5MCD4"/>
<feature type="region of interest" description="Disordered" evidence="1">
    <location>
        <begin position="122"/>
        <end position="146"/>
    </location>
</feature>
<evidence type="ECO:0000313" key="2">
    <source>
        <dbReference type="EMBL" id="KAG6974524.1"/>
    </source>
</evidence>
<keyword evidence="3" id="KW-1185">Reference proteome</keyword>
<comment type="caution">
    <text evidence="2">The sequence shown here is derived from an EMBL/GenBank/DDBJ whole genome shotgun (WGS) entry which is preliminary data.</text>
</comment>
<name>A0A8J5MCD4_9STRA</name>
<sequence length="181" mass="20064">MSTPLRSPVLWTQICKPISLASSIIAGSSSLLPPTPRESHICWIHPRLLLFSLETVCAIQSQILLNWLNALVAPPPDISPVSFRFELLDFIGMKKSSKLRNSLRVSTVEKLSFIYTNDGDTKPTDMPLYQTPSRPSDCDSDDNGDDDNDECLFDLSDVEFEFLLDAIVSVDIAADEDSTVT</sequence>
<evidence type="ECO:0000256" key="1">
    <source>
        <dbReference type="SAM" id="MobiDB-lite"/>
    </source>
</evidence>